<organism evidence="1 2">
    <name type="scientific">Phyllobacterium phragmitis</name>
    <dbReference type="NCBI Taxonomy" id="2670329"/>
    <lineage>
        <taxon>Bacteria</taxon>
        <taxon>Pseudomonadati</taxon>
        <taxon>Pseudomonadota</taxon>
        <taxon>Alphaproteobacteria</taxon>
        <taxon>Hyphomicrobiales</taxon>
        <taxon>Phyllobacteriaceae</taxon>
        <taxon>Phyllobacterium</taxon>
    </lineage>
</organism>
<accession>A0A2S9IP72</accession>
<name>A0A2S9IP72_9HYPH</name>
<evidence type="ECO:0000313" key="2">
    <source>
        <dbReference type="Proteomes" id="UP000239434"/>
    </source>
</evidence>
<comment type="caution">
    <text evidence="1">The sequence shown here is derived from an EMBL/GenBank/DDBJ whole genome shotgun (WGS) entry which is preliminary data.</text>
</comment>
<reference evidence="1 2" key="1">
    <citation type="submission" date="2018-02" db="EMBL/GenBank/DDBJ databases">
        <title>The draft genome of Phyllobacterium sp. 1N-3.</title>
        <authorList>
            <person name="Liu L."/>
            <person name="Li L."/>
            <person name="Zhang X."/>
            <person name="Wang T."/>
            <person name="Liang L."/>
        </authorList>
    </citation>
    <scope>NUCLEOTIDE SEQUENCE [LARGE SCALE GENOMIC DNA]</scope>
    <source>
        <strain evidence="1 2">1N-3</strain>
    </source>
</reference>
<proteinExistence type="predicted"/>
<sequence length="151" mass="16916">MEVISVSNLKWSRHDQTAFDALVELDGIGLVPFTAVPDSDTEYGREIWEKGVAGEYGPISEFLPLTPEEARAVMPNLTARQLRLGLLSLGKLEGVSVAIELLPEPDRSQAQIEWQYATEFRRLHPLIVQLIPGLELTDEQVDTVWTEFAEV</sequence>
<keyword evidence="2" id="KW-1185">Reference proteome</keyword>
<dbReference type="EMBL" id="PVBR01000012">
    <property type="protein sequence ID" value="PRD42329.1"/>
    <property type="molecule type" value="Genomic_DNA"/>
</dbReference>
<protein>
    <submittedName>
        <fullName evidence="1">Uncharacterized protein</fullName>
    </submittedName>
</protein>
<gene>
    <name evidence="1" type="ORF">C5748_16155</name>
</gene>
<evidence type="ECO:0000313" key="1">
    <source>
        <dbReference type="EMBL" id="PRD42329.1"/>
    </source>
</evidence>
<dbReference type="RefSeq" id="WP_105742968.1">
    <property type="nucleotide sequence ID" value="NZ_PVBR01000012.1"/>
</dbReference>
<dbReference type="AlphaFoldDB" id="A0A2S9IP72"/>
<dbReference type="Proteomes" id="UP000239434">
    <property type="component" value="Unassembled WGS sequence"/>
</dbReference>